<keyword evidence="2" id="KW-0238">DNA-binding</keyword>
<dbReference type="EMBL" id="CP064781">
    <property type="protein sequence ID" value="QRJ64164.1"/>
    <property type="molecule type" value="Genomic_DNA"/>
</dbReference>
<dbReference type="Pfam" id="PF12852">
    <property type="entry name" value="Cupin_6"/>
    <property type="match status" value="1"/>
</dbReference>
<dbReference type="Proteomes" id="UP000663444">
    <property type="component" value="Chromosome"/>
</dbReference>
<keyword evidence="3" id="KW-0804">Transcription</keyword>
<dbReference type="RefSeq" id="WP_203387703.1">
    <property type="nucleotide sequence ID" value="NZ_CP064781.1"/>
</dbReference>
<dbReference type="GO" id="GO:0003700">
    <property type="term" value="F:DNA-binding transcription factor activity"/>
    <property type="evidence" value="ECO:0007669"/>
    <property type="project" value="InterPro"/>
</dbReference>
<dbReference type="AlphaFoldDB" id="A0A974SPS4"/>
<dbReference type="InterPro" id="IPR018060">
    <property type="entry name" value="HTH_AraC"/>
</dbReference>
<gene>
    <name evidence="5" type="ORF">IWH25_02055</name>
</gene>
<dbReference type="PANTHER" id="PTHR46796">
    <property type="entry name" value="HTH-TYPE TRANSCRIPTIONAL ACTIVATOR RHAS-RELATED"/>
    <property type="match status" value="1"/>
</dbReference>
<evidence type="ECO:0000259" key="4">
    <source>
        <dbReference type="PROSITE" id="PS01124"/>
    </source>
</evidence>
<proteinExistence type="predicted"/>
<dbReference type="GO" id="GO:0043565">
    <property type="term" value="F:sequence-specific DNA binding"/>
    <property type="evidence" value="ECO:0007669"/>
    <property type="project" value="InterPro"/>
</dbReference>
<dbReference type="Pfam" id="PF12833">
    <property type="entry name" value="HTH_18"/>
    <property type="match status" value="1"/>
</dbReference>
<dbReference type="SMART" id="SM00342">
    <property type="entry name" value="HTH_ARAC"/>
    <property type="match status" value="1"/>
</dbReference>
<dbReference type="InterPro" id="IPR037923">
    <property type="entry name" value="HTH-like"/>
</dbReference>
<evidence type="ECO:0000313" key="5">
    <source>
        <dbReference type="EMBL" id="QRJ64164.1"/>
    </source>
</evidence>
<dbReference type="Gene3D" id="1.10.10.60">
    <property type="entry name" value="Homeodomain-like"/>
    <property type="match status" value="1"/>
</dbReference>
<dbReference type="SUPFAM" id="SSF46689">
    <property type="entry name" value="Homeodomain-like"/>
    <property type="match status" value="1"/>
</dbReference>
<evidence type="ECO:0000256" key="3">
    <source>
        <dbReference type="ARBA" id="ARBA00023163"/>
    </source>
</evidence>
<dbReference type="PANTHER" id="PTHR46796:SF7">
    <property type="entry name" value="ARAC FAMILY TRANSCRIPTIONAL REGULATOR"/>
    <property type="match status" value="1"/>
</dbReference>
<dbReference type="PROSITE" id="PS01124">
    <property type="entry name" value="HTH_ARAC_FAMILY_2"/>
    <property type="match status" value="1"/>
</dbReference>
<dbReference type="InterPro" id="IPR009057">
    <property type="entry name" value="Homeodomain-like_sf"/>
</dbReference>
<reference evidence="5" key="1">
    <citation type="submission" date="2020-11" db="EMBL/GenBank/DDBJ databases">
        <title>Azospira restricta DSM 18626 genome sequence.</title>
        <authorList>
            <person name="Moe W.M."/>
        </authorList>
    </citation>
    <scope>NUCLEOTIDE SEQUENCE</scope>
    <source>
        <strain evidence="5">DSM 18626</strain>
    </source>
</reference>
<evidence type="ECO:0000313" key="6">
    <source>
        <dbReference type="Proteomes" id="UP000663444"/>
    </source>
</evidence>
<organism evidence="5 6">
    <name type="scientific">Azospira restricta</name>
    <dbReference type="NCBI Taxonomy" id="404405"/>
    <lineage>
        <taxon>Bacteria</taxon>
        <taxon>Pseudomonadati</taxon>
        <taxon>Pseudomonadota</taxon>
        <taxon>Betaproteobacteria</taxon>
        <taxon>Rhodocyclales</taxon>
        <taxon>Rhodocyclaceae</taxon>
        <taxon>Azospira</taxon>
    </lineage>
</organism>
<evidence type="ECO:0000256" key="2">
    <source>
        <dbReference type="ARBA" id="ARBA00023125"/>
    </source>
</evidence>
<dbReference type="SUPFAM" id="SSF51215">
    <property type="entry name" value="Regulatory protein AraC"/>
    <property type="match status" value="1"/>
</dbReference>
<dbReference type="InterPro" id="IPR032783">
    <property type="entry name" value="AraC_lig"/>
</dbReference>
<protein>
    <submittedName>
        <fullName evidence="5">Helix-turn-helix transcriptional regulator</fullName>
    </submittedName>
</protein>
<sequence>MNRNSPRLDRLSVLLDGLSASVAILHAGPLVHPLTPAGDPRSHLYLHLLLSGEAKCRLPGGERRLASPSAMVLHSDLAHTVVAAAGTPELLSARIRFDGPSGGAFHAAFGDPVELPLNGATDDATHLLALIGSELRSPRCGHRNLLTHAVDMLLISLLRHIIARPGSGAGLLAALADPRIARAVVAMNENVAQRWNLESLAATAGMSRTAFAAAFRERMGATPGRYLAGLRLAVAEQAVVAGHGLKRAAQASGYASPAALSRALSRRRRRPPTPG</sequence>
<accession>A0A974SPS4</accession>
<keyword evidence="1" id="KW-0805">Transcription regulation</keyword>
<feature type="domain" description="HTH araC/xylS-type" evidence="4">
    <location>
        <begin position="181"/>
        <end position="275"/>
    </location>
</feature>
<dbReference type="InterPro" id="IPR050204">
    <property type="entry name" value="AraC_XylS_family_regulators"/>
</dbReference>
<dbReference type="KEGG" id="ares:IWH25_02055"/>
<evidence type="ECO:0000256" key="1">
    <source>
        <dbReference type="ARBA" id="ARBA00023015"/>
    </source>
</evidence>
<keyword evidence="6" id="KW-1185">Reference proteome</keyword>
<name>A0A974SPS4_9RHOO</name>